<dbReference type="OrthoDB" id="10250354at2759"/>
<dbReference type="Pfam" id="PF00226">
    <property type="entry name" value="DnaJ"/>
    <property type="match status" value="1"/>
</dbReference>
<dbReference type="PANTHER" id="PTHR44029:SF1">
    <property type="entry name" value="DNAJ HOMOLOG SUBFAMILY C MEMBER 21"/>
    <property type="match status" value="1"/>
</dbReference>
<dbReference type="AlphaFoldDB" id="S9RB38"/>
<proteinExistence type="predicted"/>
<feature type="region of interest" description="Disordered" evidence="1">
    <location>
        <begin position="73"/>
        <end position="93"/>
    </location>
</feature>
<reference evidence="3 4" key="1">
    <citation type="journal article" date="2011" name="Science">
        <title>Comparative functional genomics of the fission yeasts.</title>
        <authorList>
            <person name="Rhind N."/>
            <person name="Chen Z."/>
            <person name="Yassour M."/>
            <person name="Thompson D.A."/>
            <person name="Haas B.J."/>
            <person name="Habib N."/>
            <person name="Wapinski I."/>
            <person name="Roy S."/>
            <person name="Lin M.F."/>
            <person name="Heiman D.I."/>
            <person name="Young S.K."/>
            <person name="Furuya K."/>
            <person name="Guo Y."/>
            <person name="Pidoux A."/>
            <person name="Chen H.M."/>
            <person name="Robbertse B."/>
            <person name="Goldberg J.M."/>
            <person name="Aoki K."/>
            <person name="Bayne E.H."/>
            <person name="Berlin A.M."/>
            <person name="Desjardins C.A."/>
            <person name="Dobbs E."/>
            <person name="Dukaj L."/>
            <person name="Fan L."/>
            <person name="FitzGerald M.G."/>
            <person name="French C."/>
            <person name="Gujja S."/>
            <person name="Hansen K."/>
            <person name="Keifenheim D."/>
            <person name="Levin J.Z."/>
            <person name="Mosher R.A."/>
            <person name="Mueller C.A."/>
            <person name="Pfiffner J."/>
            <person name="Priest M."/>
            <person name="Russ C."/>
            <person name="Smialowska A."/>
            <person name="Swoboda P."/>
            <person name="Sykes S.M."/>
            <person name="Vaughn M."/>
            <person name="Vengrova S."/>
            <person name="Yoder R."/>
            <person name="Zeng Q."/>
            <person name="Allshire R."/>
            <person name="Baulcombe D."/>
            <person name="Birren B.W."/>
            <person name="Brown W."/>
            <person name="Ekwall K."/>
            <person name="Kellis M."/>
            <person name="Leatherwood J."/>
            <person name="Levin H."/>
            <person name="Margalit H."/>
            <person name="Martienssen R."/>
            <person name="Nieduszynski C.A."/>
            <person name="Spatafora J.W."/>
            <person name="Friedman N."/>
            <person name="Dalgaard J.Z."/>
            <person name="Baumann P."/>
            <person name="Niki H."/>
            <person name="Regev A."/>
            <person name="Nusbaum C."/>
        </authorList>
    </citation>
    <scope>NUCLEOTIDE SEQUENCE [LARGE SCALE GENOMIC DNA]</scope>
    <source>
        <strain evidence="4">yFS286</strain>
    </source>
</reference>
<feature type="region of interest" description="Disordered" evidence="1">
    <location>
        <begin position="268"/>
        <end position="303"/>
    </location>
</feature>
<dbReference type="PANTHER" id="PTHR44029">
    <property type="entry name" value="DNAJ HOMOLOG SUBFAMILY C MEMBER 21"/>
    <property type="match status" value="1"/>
</dbReference>
<evidence type="ECO:0000313" key="3">
    <source>
        <dbReference type="EMBL" id="EPX75355.1"/>
    </source>
</evidence>
<sequence length="435" mass="49988">MSSKTKLDTKADYYSILNVPKNATVQEIRKQYLAFALKYHPDRNYGNETMAIKKFQQVQTAYDVLTDVTKRRVCDSSRPTKAPGTSRSSSSFNNSFFSRKTSAYAAYREATKNHHHKEDPRKSYENPKHDRRRDKNDGTLKDSEYLLNGKRFSKYDPQSGIGIRTKQRSTMKESRKINVPKFVRKKDLDSHFKFETPLPERQTEPLKTAKNFGAPTSFLQFDHNKTRINRESLKPNLSQLKSEINLDGPATQSYKVNDKNSQTTNVLSNEENHCSSSSDTFTDSFKENKKSHENVPKHKKGSTLSINSNNFEFSFHNNPFDFPFDQQSNRSPKCRSEEKKSEIKSLPKKTSFTFTAEKSMKPSYDKCFRENKIQSVKVDSMYSTDNGYKNVADPNKKYPEGLNSETDATNVLCTKFQSKLNFVSNGTVEDSLDHA</sequence>
<feature type="compositionally biased region" description="Basic and acidic residues" evidence="1">
    <location>
        <begin position="284"/>
        <end position="296"/>
    </location>
</feature>
<accession>S9RB38</accession>
<dbReference type="Gene3D" id="1.10.287.110">
    <property type="entry name" value="DnaJ domain"/>
    <property type="match status" value="1"/>
</dbReference>
<evidence type="ECO:0000256" key="1">
    <source>
        <dbReference type="SAM" id="MobiDB-lite"/>
    </source>
</evidence>
<feature type="region of interest" description="Disordered" evidence="1">
    <location>
        <begin position="110"/>
        <end position="143"/>
    </location>
</feature>
<feature type="region of interest" description="Disordered" evidence="1">
    <location>
        <begin position="322"/>
        <end position="342"/>
    </location>
</feature>
<dbReference type="InterPro" id="IPR051964">
    <property type="entry name" value="Chaperone_stress_response"/>
</dbReference>
<dbReference type="GO" id="GO:0005737">
    <property type="term" value="C:cytoplasm"/>
    <property type="evidence" value="ECO:0007669"/>
    <property type="project" value="TreeGrafter"/>
</dbReference>
<dbReference type="RefSeq" id="XP_013017797.1">
    <property type="nucleotide sequence ID" value="XM_013162343.1"/>
</dbReference>
<dbReference type="Proteomes" id="UP000016088">
    <property type="component" value="Unassembled WGS sequence"/>
</dbReference>
<organism evidence="3 4">
    <name type="scientific">Schizosaccharomyces octosporus (strain yFS286)</name>
    <name type="common">Fission yeast</name>
    <name type="synonym">Octosporomyces octosporus</name>
    <dbReference type="NCBI Taxonomy" id="483514"/>
    <lineage>
        <taxon>Eukaryota</taxon>
        <taxon>Fungi</taxon>
        <taxon>Dikarya</taxon>
        <taxon>Ascomycota</taxon>
        <taxon>Taphrinomycotina</taxon>
        <taxon>Schizosaccharomycetes</taxon>
        <taxon>Schizosaccharomycetales</taxon>
        <taxon>Schizosaccharomycetaceae</taxon>
        <taxon>Schizosaccharomyces</taxon>
    </lineage>
</organism>
<dbReference type="CDD" id="cd06257">
    <property type="entry name" value="DnaJ"/>
    <property type="match status" value="1"/>
</dbReference>
<dbReference type="PROSITE" id="PS50076">
    <property type="entry name" value="DNAJ_2"/>
    <property type="match status" value="1"/>
</dbReference>
<dbReference type="eggNOG" id="KOG0714">
    <property type="taxonomic scope" value="Eukaryota"/>
</dbReference>
<dbReference type="VEuPathDB" id="FungiDB:SOCG_04597"/>
<dbReference type="EMBL" id="KE503206">
    <property type="protein sequence ID" value="EPX75355.1"/>
    <property type="molecule type" value="Genomic_DNA"/>
</dbReference>
<name>S9RB38_SCHOY</name>
<dbReference type="PRINTS" id="PR00625">
    <property type="entry name" value="JDOMAIN"/>
</dbReference>
<gene>
    <name evidence="3" type="ORF">SOCG_04597</name>
</gene>
<feature type="domain" description="J" evidence="2">
    <location>
        <begin position="12"/>
        <end position="78"/>
    </location>
</feature>
<dbReference type="GeneID" id="25033559"/>
<dbReference type="InterPro" id="IPR001623">
    <property type="entry name" value="DnaJ_domain"/>
</dbReference>
<evidence type="ECO:0000259" key="2">
    <source>
        <dbReference type="PROSITE" id="PS50076"/>
    </source>
</evidence>
<protein>
    <submittedName>
        <fullName evidence="3">Meiotically upregulated Mug184</fullName>
    </submittedName>
</protein>
<keyword evidence="4" id="KW-1185">Reference proteome</keyword>
<dbReference type="SUPFAM" id="SSF46565">
    <property type="entry name" value="Chaperone J-domain"/>
    <property type="match status" value="1"/>
</dbReference>
<dbReference type="InterPro" id="IPR036869">
    <property type="entry name" value="J_dom_sf"/>
</dbReference>
<evidence type="ECO:0000313" key="4">
    <source>
        <dbReference type="Proteomes" id="UP000016088"/>
    </source>
</evidence>
<dbReference type="HOGENOM" id="CLU_630308_0_0_1"/>
<dbReference type="SMART" id="SM00271">
    <property type="entry name" value="DnaJ"/>
    <property type="match status" value="1"/>
</dbReference>